<organism evidence="15 16">
    <name type="scientific">Folsomia candida</name>
    <name type="common">Springtail</name>
    <dbReference type="NCBI Taxonomy" id="158441"/>
    <lineage>
        <taxon>Eukaryota</taxon>
        <taxon>Metazoa</taxon>
        <taxon>Ecdysozoa</taxon>
        <taxon>Arthropoda</taxon>
        <taxon>Hexapoda</taxon>
        <taxon>Collembola</taxon>
        <taxon>Entomobryomorpha</taxon>
        <taxon>Isotomoidea</taxon>
        <taxon>Isotomidae</taxon>
        <taxon>Proisotominae</taxon>
        <taxon>Folsomia</taxon>
    </lineage>
</organism>
<dbReference type="Pfam" id="PF00153">
    <property type="entry name" value="Mito_carr"/>
    <property type="match status" value="3"/>
</dbReference>
<evidence type="ECO:0000256" key="6">
    <source>
        <dbReference type="ARBA" id="ARBA00022989"/>
    </source>
</evidence>
<dbReference type="EMBL" id="LNIX01000003">
    <property type="protein sequence ID" value="OXA58460.1"/>
    <property type="molecule type" value="Genomic_DNA"/>
</dbReference>
<evidence type="ECO:0000256" key="2">
    <source>
        <dbReference type="ARBA" id="ARBA00006375"/>
    </source>
</evidence>
<keyword evidence="6" id="KW-1133">Transmembrane helix</keyword>
<comment type="caution">
    <text evidence="15">The sequence shown here is derived from an EMBL/GenBank/DDBJ whole genome shotgun (WGS) entry which is preliminary data.</text>
</comment>
<dbReference type="FunFam" id="1.50.40.10:FF:000011">
    <property type="entry name" value="Mitochondrial thiamine pyrophosphate carrier 1"/>
    <property type="match status" value="1"/>
</dbReference>
<comment type="catalytic activity">
    <reaction evidence="12">
        <text>thiamine phosphate(out) + thiamine diphosphate(in) = thiamine phosphate(in) + thiamine diphosphate(out)</text>
        <dbReference type="Rhea" id="RHEA:73383"/>
        <dbReference type="ChEBI" id="CHEBI:37575"/>
        <dbReference type="ChEBI" id="CHEBI:58937"/>
    </reaction>
</comment>
<keyword evidence="5" id="KW-0677">Repeat</keyword>
<feature type="repeat" description="Solcar" evidence="13">
    <location>
        <begin position="114"/>
        <end position="200"/>
    </location>
</feature>
<comment type="similarity">
    <text evidence="2 14">Belongs to the mitochondrial carrier (TC 2.A.29) family.</text>
</comment>
<sequence length="314" mass="34809">MVGYNESADHKVSELWQGIAGISSGIITRVLCQPLDVLKIRFQLQHEPLQRCSENYYWGIKHASSRIVKEESIRALWKGHIPAQVLSGTYGLTQFLSFEVLTKYVSKSSDRQLNKTGVHFACGCISGALATSLTMPFDTVRTRLVGQGEPKIYKGVFHAFTTMVRTEGFLSFYKGLTPNLIQIIPHTGMQFALFNLATEIYSSVIKTDASGKLPVIGNLVCGSLAGVGAKTAVYPLDLAKKRLQIQGFEVAREKFGRIRIYTGMIDCIRSTFKEESFLGLYKGLTPSCIKAMATSGLIFALYEEISHLFKSLKL</sequence>
<evidence type="ECO:0000256" key="8">
    <source>
        <dbReference type="ARBA" id="ARBA00023136"/>
    </source>
</evidence>
<evidence type="ECO:0000256" key="10">
    <source>
        <dbReference type="ARBA" id="ARBA00040836"/>
    </source>
</evidence>
<dbReference type="InterPro" id="IPR023395">
    <property type="entry name" value="MCP_dom_sf"/>
</dbReference>
<dbReference type="PRINTS" id="PR00926">
    <property type="entry name" value="MITOCARRIER"/>
</dbReference>
<dbReference type="InterPro" id="IPR002067">
    <property type="entry name" value="MCP"/>
</dbReference>
<name>A0A226EME0_FOLCA</name>
<evidence type="ECO:0000256" key="7">
    <source>
        <dbReference type="ARBA" id="ARBA00023128"/>
    </source>
</evidence>
<dbReference type="SUPFAM" id="SSF103506">
    <property type="entry name" value="Mitochondrial carrier"/>
    <property type="match status" value="1"/>
</dbReference>
<dbReference type="PANTHER" id="PTHR24089">
    <property type="entry name" value="SOLUTE CARRIER FAMILY 25"/>
    <property type="match status" value="1"/>
</dbReference>
<evidence type="ECO:0000256" key="4">
    <source>
        <dbReference type="ARBA" id="ARBA00022692"/>
    </source>
</evidence>
<dbReference type="OMA" id="MYVCYGA"/>
<reference evidence="15 16" key="1">
    <citation type="submission" date="2015-12" db="EMBL/GenBank/DDBJ databases">
        <title>The genome of Folsomia candida.</title>
        <authorList>
            <person name="Faddeeva A."/>
            <person name="Derks M.F."/>
            <person name="Anvar Y."/>
            <person name="Smit S."/>
            <person name="Van Straalen N."/>
            <person name="Roelofs D."/>
        </authorList>
    </citation>
    <scope>NUCLEOTIDE SEQUENCE [LARGE SCALE GENOMIC DNA]</scope>
    <source>
        <strain evidence="15 16">VU population</strain>
        <tissue evidence="15">Whole body</tissue>
    </source>
</reference>
<evidence type="ECO:0000256" key="5">
    <source>
        <dbReference type="ARBA" id="ARBA00022737"/>
    </source>
</evidence>
<evidence type="ECO:0000256" key="14">
    <source>
        <dbReference type="RuleBase" id="RU000488"/>
    </source>
</evidence>
<keyword evidence="16" id="KW-1185">Reference proteome</keyword>
<comment type="subcellular location">
    <subcellularLocation>
        <location evidence="1">Mitochondrion membrane</location>
        <topology evidence="1">Multi-pass membrane protein</topology>
    </subcellularLocation>
</comment>
<dbReference type="Proteomes" id="UP000198287">
    <property type="component" value="Unassembled WGS sequence"/>
</dbReference>
<evidence type="ECO:0000256" key="11">
    <source>
        <dbReference type="ARBA" id="ARBA00041879"/>
    </source>
</evidence>
<protein>
    <recommendedName>
        <fullName evidence="10">Mitochondrial thiamine pyrophosphate carrier</fullName>
    </recommendedName>
    <alternativeName>
        <fullName evidence="11">Solute carrier family 25 member 19</fullName>
    </alternativeName>
</protein>
<evidence type="ECO:0000256" key="12">
    <source>
        <dbReference type="ARBA" id="ARBA00050799"/>
    </source>
</evidence>
<dbReference type="Gene3D" id="1.50.40.10">
    <property type="entry name" value="Mitochondrial carrier domain"/>
    <property type="match status" value="1"/>
</dbReference>
<evidence type="ECO:0000256" key="9">
    <source>
        <dbReference type="ARBA" id="ARBA00037549"/>
    </source>
</evidence>
<dbReference type="GO" id="GO:0090422">
    <property type="term" value="F:thiamine pyrophosphate transmembrane transporter activity"/>
    <property type="evidence" value="ECO:0007669"/>
    <property type="project" value="UniProtKB-ARBA"/>
</dbReference>
<gene>
    <name evidence="15" type="ORF">Fcan01_07510</name>
</gene>
<feature type="repeat" description="Solcar" evidence="13">
    <location>
        <begin position="12"/>
        <end position="104"/>
    </location>
</feature>
<evidence type="ECO:0000313" key="16">
    <source>
        <dbReference type="Proteomes" id="UP000198287"/>
    </source>
</evidence>
<dbReference type="OrthoDB" id="18574at2759"/>
<evidence type="ECO:0000313" key="15">
    <source>
        <dbReference type="EMBL" id="OXA58460.1"/>
    </source>
</evidence>
<proteinExistence type="inferred from homology"/>
<evidence type="ECO:0000256" key="13">
    <source>
        <dbReference type="PROSITE-ProRule" id="PRU00282"/>
    </source>
</evidence>
<dbReference type="PROSITE" id="PS50920">
    <property type="entry name" value="SOLCAR"/>
    <property type="match status" value="3"/>
</dbReference>
<comment type="function">
    <text evidence="9">Mitochondrial transporter mediating uptake of thiamine diphosphate into mitochondria. It is not clear if the antiporter activity is affected by the membrane potential or by the proton electrochemical gradient.</text>
</comment>
<feature type="repeat" description="Solcar" evidence="13">
    <location>
        <begin position="213"/>
        <end position="308"/>
    </location>
</feature>
<evidence type="ECO:0000256" key="1">
    <source>
        <dbReference type="ARBA" id="ARBA00004225"/>
    </source>
</evidence>
<dbReference type="GO" id="GO:0031966">
    <property type="term" value="C:mitochondrial membrane"/>
    <property type="evidence" value="ECO:0007669"/>
    <property type="project" value="UniProtKB-SubCell"/>
</dbReference>
<dbReference type="AlphaFoldDB" id="A0A226EME0"/>
<dbReference type="STRING" id="158441.A0A226EME0"/>
<keyword evidence="3 14" id="KW-0813">Transport</keyword>
<keyword evidence="8 13" id="KW-0472">Membrane</keyword>
<keyword evidence="7" id="KW-0496">Mitochondrion</keyword>
<evidence type="ECO:0000256" key="3">
    <source>
        <dbReference type="ARBA" id="ARBA00022448"/>
    </source>
</evidence>
<dbReference type="InterPro" id="IPR018108">
    <property type="entry name" value="MCP_transmembrane"/>
</dbReference>
<accession>A0A226EME0</accession>
<keyword evidence="4 13" id="KW-0812">Transmembrane</keyword>